<evidence type="ECO:0000259" key="1">
    <source>
        <dbReference type="Pfam" id="PF16124"/>
    </source>
</evidence>
<protein>
    <recommendedName>
        <fullName evidence="1">ATP-dependent DNA helicase RecQ zinc-binding domain-containing protein</fullName>
    </recommendedName>
</protein>
<dbReference type="Gene3D" id="1.10.10.10">
    <property type="entry name" value="Winged helix-like DNA-binding domain superfamily/Winged helix DNA-binding domain"/>
    <property type="match status" value="1"/>
</dbReference>
<organism evidence="2 3">
    <name type="scientific">Littorina saxatilis</name>
    <dbReference type="NCBI Taxonomy" id="31220"/>
    <lineage>
        <taxon>Eukaryota</taxon>
        <taxon>Metazoa</taxon>
        <taxon>Spiralia</taxon>
        <taxon>Lophotrochozoa</taxon>
        <taxon>Mollusca</taxon>
        <taxon>Gastropoda</taxon>
        <taxon>Caenogastropoda</taxon>
        <taxon>Littorinimorpha</taxon>
        <taxon>Littorinoidea</taxon>
        <taxon>Littorinidae</taxon>
        <taxon>Littorina</taxon>
    </lineage>
</organism>
<sequence length="96" mass="10658">MAKAQKKASEDSFNALVMFCETLKCRHWSIATFFGDEKPACDRACDVCHDPKKVELDLQNLQSGNYGTMRKGVKGGAMMCTDDVDMYGGGRKGQKR</sequence>
<keyword evidence="3" id="KW-1185">Reference proteome</keyword>
<evidence type="ECO:0000313" key="3">
    <source>
        <dbReference type="Proteomes" id="UP001374579"/>
    </source>
</evidence>
<accession>A0AAN9B2U0</accession>
<proteinExistence type="predicted"/>
<comment type="caution">
    <text evidence="2">The sequence shown here is derived from an EMBL/GenBank/DDBJ whole genome shotgun (WGS) entry which is preliminary data.</text>
</comment>
<name>A0AAN9B2U0_9CAEN</name>
<dbReference type="EMBL" id="JBAMIC010000013">
    <property type="protein sequence ID" value="KAK7097827.1"/>
    <property type="molecule type" value="Genomic_DNA"/>
</dbReference>
<reference evidence="2 3" key="1">
    <citation type="submission" date="2024-02" db="EMBL/GenBank/DDBJ databases">
        <title>Chromosome-scale genome assembly of the rough periwinkle Littorina saxatilis.</title>
        <authorList>
            <person name="De Jode A."/>
            <person name="Faria R."/>
            <person name="Formenti G."/>
            <person name="Sims Y."/>
            <person name="Smith T.P."/>
            <person name="Tracey A."/>
            <person name="Wood J.M.D."/>
            <person name="Zagrodzka Z.B."/>
            <person name="Johannesson K."/>
            <person name="Butlin R.K."/>
            <person name="Leder E.H."/>
        </authorList>
    </citation>
    <scope>NUCLEOTIDE SEQUENCE [LARGE SCALE GENOMIC DNA]</scope>
    <source>
        <strain evidence="2">Snail1</strain>
        <tissue evidence="2">Muscle</tissue>
    </source>
</reference>
<dbReference type="Proteomes" id="UP001374579">
    <property type="component" value="Unassembled WGS sequence"/>
</dbReference>
<dbReference type="InterPro" id="IPR036388">
    <property type="entry name" value="WH-like_DNA-bd_sf"/>
</dbReference>
<dbReference type="InterPro" id="IPR032284">
    <property type="entry name" value="RecQ_Zn-bd"/>
</dbReference>
<dbReference type="Pfam" id="PF16124">
    <property type="entry name" value="RecQ_Zn_bind"/>
    <property type="match status" value="1"/>
</dbReference>
<gene>
    <name evidence="2" type="ORF">V1264_004748</name>
</gene>
<feature type="domain" description="ATP-dependent DNA helicase RecQ zinc-binding" evidence="1">
    <location>
        <begin position="3"/>
        <end position="48"/>
    </location>
</feature>
<dbReference type="AlphaFoldDB" id="A0AAN9B2U0"/>
<evidence type="ECO:0000313" key="2">
    <source>
        <dbReference type="EMBL" id="KAK7097827.1"/>
    </source>
</evidence>